<protein>
    <submittedName>
        <fullName evidence="1">Uncharacterized protein</fullName>
    </submittedName>
</protein>
<dbReference type="EMBL" id="LAZR01042452">
    <property type="protein sequence ID" value="KKL09504.1"/>
    <property type="molecule type" value="Genomic_DNA"/>
</dbReference>
<reference evidence="1" key="1">
    <citation type="journal article" date="2015" name="Nature">
        <title>Complex archaea that bridge the gap between prokaryotes and eukaryotes.</title>
        <authorList>
            <person name="Spang A."/>
            <person name="Saw J.H."/>
            <person name="Jorgensen S.L."/>
            <person name="Zaremba-Niedzwiedzka K."/>
            <person name="Martijn J."/>
            <person name="Lind A.E."/>
            <person name="van Eijk R."/>
            <person name="Schleper C."/>
            <person name="Guy L."/>
            <person name="Ettema T.J."/>
        </authorList>
    </citation>
    <scope>NUCLEOTIDE SEQUENCE</scope>
</reference>
<sequence length="124" mass="14503">MIKEKDGHNLTYSLKNKFFKIVGIKHTIDVEHPQFDYVKNLIKQISPDAVIFELPRDGVDALKRRKNESLDILKKRFGERGVFFTYLNNSVEVIAGDLDYELSYTLLNKNNYSKEEIIAQKCFE</sequence>
<comment type="caution">
    <text evidence="1">The sequence shown here is derived from an EMBL/GenBank/DDBJ whole genome shotgun (WGS) entry which is preliminary data.</text>
</comment>
<accession>A0A0F9AIS3</accession>
<gene>
    <name evidence="1" type="ORF">LCGC14_2565210</name>
</gene>
<evidence type="ECO:0000313" key="1">
    <source>
        <dbReference type="EMBL" id="KKL09504.1"/>
    </source>
</evidence>
<dbReference type="AlphaFoldDB" id="A0A0F9AIS3"/>
<organism evidence="1">
    <name type="scientific">marine sediment metagenome</name>
    <dbReference type="NCBI Taxonomy" id="412755"/>
    <lineage>
        <taxon>unclassified sequences</taxon>
        <taxon>metagenomes</taxon>
        <taxon>ecological metagenomes</taxon>
    </lineage>
</organism>
<name>A0A0F9AIS3_9ZZZZ</name>
<proteinExistence type="predicted"/>